<accession>A0A177AZA2</accession>
<reference evidence="1 2" key="1">
    <citation type="submission" date="2016-04" db="EMBL/GenBank/DDBJ databases">
        <title>The genome of Intoshia linei affirms orthonectids as highly simplified spiralians.</title>
        <authorList>
            <person name="Mikhailov K.V."/>
            <person name="Slusarev G.S."/>
            <person name="Nikitin M.A."/>
            <person name="Logacheva M.D."/>
            <person name="Penin A."/>
            <person name="Aleoshin V."/>
            <person name="Panchin Y.V."/>
        </authorList>
    </citation>
    <scope>NUCLEOTIDE SEQUENCE [LARGE SCALE GENOMIC DNA]</scope>
    <source>
        <strain evidence="1">Intl2013</strain>
        <tissue evidence="1">Whole animal</tissue>
    </source>
</reference>
<dbReference type="AlphaFoldDB" id="A0A177AZA2"/>
<sequence length="156" mass="18287">KNVNEYGMCIIQSETNASLLFQILWCWIKKIDIVQIHLSLNNLKLISEQLSGKIWKSTQKNEKLKHVYIAGFYKDTNNRSIFLLNFSIKLIHAILKCSPNCTSPISSDESQNSPDLCSHYKYQLTVLYQIFFNRKLSTITLKEFEEYHQYIIKMTA</sequence>
<gene>
    <name evidence="1" type="ORF">A3Q56_05571</name>
</gene>
<organism evidence="1 2">
    <name type="scientific">Intoshia linei</name>
    <dbReference type="NCBI Taxonomy" id="1819745"/>
    <lineage>
        <taxon>Eukaryota</taxon>
        <taxon>Metazoa</taxon>
        <taxon>Spiralia</taxon>
        <taxon>Lophotrochozoa</taxon>
        <taxon>Mesozoa</taxon>
        <taxon>Orthonectida</taxon>
        <taxon>Rhopaluridae</taxon>
        <taxon>Intoshia</taxon>
    </lineage>
</organism>
<proteinExistence type="predicted"/>
<dbReference type="Proteomes" id="UP000078046">
    <property type="component" value="Unassembled WGS sequence"/>
</dbReference>
<protein>
    <submittedName>
        <fullName evidence="1">Uncharacterized protein</fullName>
    </submittedName>
</protein>
<evidence type="ECO:0000313" key="2">
    <source>
        <dbReference type="Proteomes" id="UP000078046"/>
    </source>
</evidence>
<dbReference type="EMBL" id="LWCA01000853">
    <property type="protein sequence ID" value="OAF66703.1"/>
    <property type="molecule type" value="Genomic_DNA"/>
</dbReference>
<evidence type="ECO:0000313" key="1">
    <source>
        <dbReference type="EMBL" id="OAF66703.1"/>
    </source>
</evidence>
<keyword evidence="2" id="KW-1185">Reference proteome</keyword>
<feature type="non-terminal residue" evidence="1">
    <location>
        <position position="1"/>
    </location>
</feature>
<comment type="caution">
    <text evidence="1">The sequence shown here is derived from an EMBL/GenBank/DDBJ whole genome shotgun (WGS) entry which is preliminary data.</text>
</comment>
<name>A0A177AZA2_9BILA</name>